<dbReference type="Proteomes" id="UP001158045">
    <property type="component" value="Unassembled WGS sequence"/>
</dbReference>
<keyword evidence="6" id="KW-1185">Reference proteome</keyword>
<evidence type="ECO:0000313" key="5">
    <source>
        <dbReference type="EMBL" id="MDH8677114.1"/>
    </source>
</evidence>
<dbReference type="SMART" id="SM00345">
    <property type="entry name" value="HTH_GNTR"/>
    <property type="match status" value="1"/>
</dbReference>
<dbReference type="EMBL" id="JARYZI010000001">
    <property type="protein sequence ID" value="MDH8677114.1"/>
    <property type="molecule type" value="Genomic_DNA"/>
</dbReference>
<dbReference type="PRINTS" id="PR00035">
    <property type="entry name" value="HTHGNTR"/>
</dbReference>
<gene>
    <name evidence="5" type="ORF">QE109_03080</name>
</gene>
<dbReference type="InterPro" id="IPR050679">
    <property type="entry name" value="Bact_HTH_transcr_reg"/>
</dbReference>
<keyword evidence="3" id="KW-0804">Transcription</keyword>
<name>A0ABT6N9L8_9FIRM</name>
<protein>
    <submittedName>
        <fullName evidence="5">GntR family transcriptional regulator</fullName>
    </submittedName>
</protein>
<dbReference type="InterPro" id="IPR000524">
    <property type="entry name" value="Tscrpt_reg_HTH_GntR"/>
</dbReference>
<evidence type="ECO:0000313" key="6">
    <source>
        <dbReference type="Proteomes" id="UP001158045"/>
    </source>
</evidence>
<dbReference type="Pfam" id="PF00392">
    <property type="entry name" value="GntR"/>
    <property type="match status" value="1"/>
</dbReference>
<accession>A0ABT6N9L8</accession>
<dbReference type="InterPro" id="IPR036388">
    <property type="entry name" value="WH-like_DNA-bd_sf"/>
</dbReference>
<dbReference type="RefSeq" id="WP_281092911.1">
    <property type="nucleotide sequence ID" value="NZ_JARYZI010000001.1"/>
</dbReference>
<evidence type="ECO:0000256" key="1">
    <source>
        <dbReference type="ARBA" id="ARBA00023015"/>
    </source>
</evidence>
<dbReference type="PROSITE" id="PS50949">
    <property type="entry name" value="HTH_GNTR"/>
    <property type="match status" value="1"/>
</dbReference>
<dbReference type="InterPro" id="IPR036390">
    <property type="entry name" value="WH_DNA-bd_sf"/>
</dbReference>
<evidence type="ECO:0000256" key="3">
    <source>
        <dbReference type="ARBA" id="ARBA00023163"/>
    </source>
</evidence>
<dbReference type="SUPFAM" id="SSF46785">
    <property type="entry name" value="Winged helix' DNA-binding domain"/>
    <property type="match status" value="1"/>
</dbReference>
<feature type="domain" description="HTH gntR-type" evidence="4">
    <location>
        <begin position="5"/>
        <end position="73"/>
    </location>
</feature>
<keyword evidence="1" id="KW-0805">Transcription regulation</keyword>
<comment type="caution">
    <text evidence="5">The sequence shown here is derived from an EMBL/GenBank/DDBJ whole genome shotgun (WGS) entry which is preliminary data.</text>
</comment>
<dbReference type="PANTHER" id="PTHR44846:SF17">
    <property type="entry name" value="GNTR-FAMILY TRANSCRIPTIONAL REGULATOR"/>
    <property type="match status" value="1"/>
</dbReference>
<proteinExistence type="predicted"/>
<evidence type="ECO:0000259" key="4">
    <source>
        <dbReference type="PROSITE" id="PS50949"/>
    </source>
</evidence>
<sequence>MYQKMLLSEKVAETIMTSIKNDFYKVGDQMPNEIQLAEELGVSRATLREAIKILISRKVLEVKRGIGTFVSEKTEDEQHDFSLESINIYTQKMEILRIMKHLDEEELQAFQHLSWNDQQTIKSRFESILHVEKSKIDMDLTNIYITGLLETIEIIALRRHSSFKHRLIKQTHEAVKIFLETIVPKEGTIICQLIKNIVEALGQDEVVLIFDEFMMQLGFYLQEE</sequence>
<organism evidence="5 6">
    <name type="scientific">Fusibacter bizertensis</name>
    <dbReference type="NCBI Taxonomy" id="1488331"/>
    <lineage>
        <taxon>Bacteria</taxon>
        <taxon>Bacillati</taxon>
        <taxon>Bacillota</taxon>
        <taxon>Clostridia</taxon>
        <taxon>Eubacteriales</taxon>
        <taxon>Eubacteriales Family XII. Incertae Sedis</taxon>
        <taxon>Fusibacter</taxon>
    </lineage>
</organism>
<evidence type="ECO:0000256" key="2">
    <source>
        <dbReference type="ARBA" id="ARBA00023125"/>
    </source>
</evidence>
<dbReference type="PANTHER" id="PTHR44846">
    <property type="entry name" value="MANNOSYL-D-GLYCERATE TRANSPORT/METABOLISM SYSTEM REPRESSOR MNGR-RELATED"/>
    <property type="match status" value="1"/>
</dbReference>
<reference evidence="5 6" key="1">
    <citation type="submission" date="2023-04" db="EMBL/GenBank/DDBJ databases">
        <title>Fusibacter bizertensis strain WBS, isolated from littoral bottom sediments of the Arctic seas - biochemical and genomic analysis.</title>
        <authorList>
            <person name="Brioukhanov A.L."/>
        </authorList>
    </citation>
    <scope>NUCLEOTIDE SEQUENCE [LARGE SCALE GENOMIC DNA]</scope>
    <source>
        <strain evidence="5 6">WBS</strain>
    </source>
</reference>
<dbReference type="CDD" id="cd07377">
    <property type="entry name" value="WHTH_GntR"/>
    <property type="match status" value="1"/>
</dbReference>
<keyword evidence="2" id="KW-0238">DNA-binding</keyword>
<dbReference type="Gene3D" id="1.10.10.10">
    <property type="entry name" value="Winged helix-like DNA-binding domain superfamily/Winged helix DNA-binding domain"/>
    <property type="match status" value="1"/>
</dbReference>